<evidence type="ECO:0000313" key="2">
    <source>
        <dbReference type="EMBL" id="KZP23672.1"/>
    </source>
</evidence>
<dbReference type="Proteomes" id="UP000076532">
    <property type="component" value="Unassembled WGS sequence"/>
</dbReference>
<sequence>MATAMASPPAYSSHTPAYSYTDAHAHAQSTPAYSDMPDATERTLQSTSLDLTPPNNTNPGLILSRAWTQTPVAPAVTDFVYKTDHMEVNLGSRVWGLRMPSYGRLGHVEGSVRFLGEQAHVSGVSIRLQAEITIRTSNFGQVSGQEVVRFLKQSITIYSPNRPSVSTTPWNGEHLFSFALPEIANIKGTSVPLPPTSVFCLPSTFCEVAYVVKVDMARKGLLRRHEKLRVPISYLPKSRPSEPPVMSIPWPRMNASEGLYSGHERLSTIALAERLPGAKFDNTDPSSSSIKVSLPTPAIFTSGSRIPFTLSFAFPSASAMPALLIPNIRIELIKRTRLSRLGGLEIAQREAVVGRADIENIKEEGSGYGVTHLSGSIPAGREGRESSWKVYTMADVQYIVRIVVSPPRSMQANVASWKGEVEVRMVTDPWGTLERELIATGGTPMPALALAQFPGPFGHAMPHTQSML</sequence>
<proteinExistence type="predicted"/>
<feature type="compositionally biased region" description="Polar residues" evidence="1">
    <location>
        <begin position="42"/>
        <end position="55"/>
    </location>
</feature>
<keyword evidence="3" id="KW-1185">Reference proteome</keyword>
<evidence type="ECO:0008006" key="4">
    <source>
        <dbReference type="Google" id="ProtNLM"/>
    </source>
</evidence>
<dbReference type="STRING" id="436010.A0A166M5Z1"/>
<dbReference type="OrthoDB" id="2586076at2759"/>
<evidence type="ECO:0000313" key="3">
    <source>
        <dbReference type="Proteomes" id="UP000076532"/>
    </source>
</evidence>
<accession>A0A166M5Z1</accession>
<name>A0A166M5Z1_9AGAM</name>
<reference evidence="2 3" key="1">
    <citation type="journal article" date="2016" name="Mol. Biol. Evol.">
        <title>Comparative Genomics of Early-Diverging Mushroom-Forming Fungi Provides Insights into the Origins of Lignocellulose Decay Capabilities.</title>
        <authorList>
            <person name="Nagy L.G."/>
            <person name="Riley R."/>
            <person name="Tritt A."/>
            <person name="Adam C."/>
            <person name="Daum C."/>
            <person name="Floudas D."/>
            <person name="Sun H."/>
            <person name="Yadav J.S."/>
            <person name="Pangilinan J."/>
            <person name="Larsson K.H."/>
            <person name="Matsuura K."/>
            <person name="Barry K."/>
            <person name="Labutti K."/>
            <person name="Kuo R."/>
            <person name="Ohm R.A."/>
            <person name="Bhattacharya S.S."/>
            <person name="Shirouzu T."/>
            <person name="Yoshinaga Y."/>
            <person name="Martin F.M."/>
            <person name="Grigoriev I.V."/>
            <person name="Hibbett D.S."/>
        </authorList>
    </citation>
    <scope>NUCLEOTIDE SEQUENCE [LARGE SCALE GENOMIC DNA]</scope>
    <source>
        <strain evidence="2 3">CBS 109695</strain>
    </source>
</reference>
<dbReference type="EMBL" id="KV417531">
    <property type="protein sequence ID" value="KZP23672.1"/>
    <property type="molecule type" value="Genomic_DNA"/>
</dbReference>
<organism evidence="2 3">
    <name type="scientific">Athelia psychrophila</name>
    <dbReference type="NCBI Taxonomy" id="1759441"/>
    <lineage>
        <taxon>Eukaryota</taxon>
        <taxon>Fungi</taxon>
        <taxon>Dikarya</taxon>
        <taxon>Basidiomycota</taxon>
        <taxon>Agaricomycotina</taxon>
        <taxon>Agaricomycetes</taxon>
        <taxon>Agaricomycetidae</taxon>
        <taxon>Atheliales</taxon>
        <taxon>Atheliaceae</taxon>
        <taxon>Athelia</taxon>
    </lineage>
</organism>
<dbReference type="AlphaFoldDB" id="A0A166M5Z1"/>
<gene>
    <name evidence="2" type="ORF">FIBSPDRAFT_930453</name>
</gene>
<protein>
    <recommendedName>
        <fullName evidence="4">Arrestin-like N-terminal domain-containing protein</fullName>
    </recommendedName>
</protein>
<evidence type="ECO:0000256" key="1">
    <source>
        <dbReference type="SAM" id="MobiDB-lite"/>
    </source>
</evidence>
<feature type="region of interest" description="Disordered" evidence="1">
    <location>
        <begin position="29"/>
        <end position="55"/>
    </location>
</feature>